<reference evidence="2" key="1">
    <citation type="submission" date="2018-12" db="EMBL/GenBank/DDBJ databases">
        <title>Tengunoibacter tsumagoiensis gen. nov., sp. nov., Dictyobacter kobayashii sp. nov., D. alpinus sp. nov., and D. joshuensis sp. nov. and description of Dictyobacteraceae fam. nov. within the order Ktedonobacterales isolated from Tengu-no-mugimeshi.</title>
        <authorList>
            <person name="Wang C.M."/>
            <person name="Zheng Y."/>
            <person name="Sakai Y."/>
            <person name="Toyoda A."/>
            <person name="Minakuchi Y."/>
            <person name="Abe K."/>
            <person name="Yokota A."/>
            <person name="Yabe S."/>
        </authorList>
    </citation>
    <scope>NUCLEOTIDE SEQUENCE [LARGE SCALE GENOMIC DNA]</scope>
    <source>
        <strain evidence="2">Uno11</strain>
    </source>
</reference>
<proteinExistence type="predicted"/>
<protein>
    <submittedName>
        <fullName evidence="1">Uncharacterized protein</fullName>
    </submittedName>
</protein>
<name>A0A402AKY9_9CHLR</name>
<evidence type="ECO:0000313" key="2">
    <source>
        <dbReference type="Proteomes" id="UP000287188"/>
    </source>
</evidence>
<dbReference type="AlphaFoldDB" id="A0A402AKY9"/>
<evidence type="ECO:0000313" key="1">
    <source>
        <dbReference type="EMBL" id="GCE19787.1"/>
    </source>
</evidence>
<dbReference type="EMBL" id="BIFS01000001">
    <property type="protein sequence ID" value="GCE19787.1"/>
    <property type="molecule type" value="Genomic_DNA"/>
</dbReference>
<gene>
    <name evidence="1" type="ORF">KDK_35870</name>
</gene>
<comment type="caution">
    <text evidence="1">The sequence shown here is derived from an EMBL/GenBank/DDBJ whole genome shotgun (WGS) entry which is preliminary data.</text>
</comment>
<sequence length="52" mass="5749">MIAFFIAAYGGKGWERFVWGHPQTPAMGLTSPGTPFYGGEEGEWDFGMGRHL</sequence>
<dbReference type="Proteomes" id="UP000287188">
    <property type="component" value="Unassembled WGS sequence"/>
</dbReference>
<keyword evidence="2" id="KW-1185">Reference proteome</keyword>
<accession>A0A402AKY9</accession>
<organism evidence="1 2">
    <name type="scientific">Dictyobacter kobayashii</name>
    <dbReference type="NCBI Taxonomy" id="2014872"/>
    <lineage>
        <taxon>Bacteria</taxon>
        <taxon>Bacillati</taxon>
        <taxon>Chloroflexota</taxon>
        <taxon>Ktedonobacteria</taxon>
        <taxon>Ktedonobacterales</taxon>
        <taxon>Dictyobacteraceae</taxon>
        <taxon>Dictyobacter</taxon>
    </lineage>
</organism>